<dbReference type="GO" id="GO:0030955">
    <property type="term" value="F:potassium ion binding"/>
    <property type="evidence" value="ECO:0007669"/>
    <property type="project" value="InterPro"/>
</dbReference>
<dbReference type="OrthoDB" id="9812123at2"/>
<reference evidence="13 14" key="1">
    <citation type="submission" date="2018-06" db="EMBL/GenBank/DDBJ databases">
        <title>Spongiibacterium sp. HME9304 Genome sequencing and assembly.</title>
        <authorList>
            <person name="Kang H."/>
            <person name="Kim H."/>
            <person name="Joh K."/>
        </authorList>
    </citation>
    <scope>NUCLEOTIDE SEQUENCE [LARGE SCALE GENOMIC DNA]</scope>
    <source>
        <strain evidence="13 14">HME9304</strain>
    </source>
</reference>
<accession>A0A2Z4LR34</accession>
<dbReference type="UniPathway" id="UPA00109">
    <property type="reaction ID" value="UER00188"/>
</dbReference>
<evidence type="ECO:0000259" key="12">
    <source>
        <dbReference type="Pfam" id="PF00224"/>
    </source>
</evidence>
<dbReference type="SUPFAM" id="SSF51621">
    <property type="entry name" value="Phosphoenolpyruvate/pyruvate domain"/>
    <property type="match status" value="1"/>
</dbReference>
<protein>
    <recommendedName>
        <fullName evidence="3">pyruvate kinase</fullName>
        <ecNumber evidence="3">2.7.1.40</ecNumber>
    </recommendedName>
</protein>
<comment type="pathway">
    <text evidence="1">Carbohydrate degradation; glycolysis; pyruvate from D-glyceraldehyde 3-phosphate: step 5/5.</text>
</comment>
<dbReference type="Gene3D" id="3.20.20.60">
    <property type="entry name" value="Phosphoenolpyruvate-binding domains"/>
    <property type="match status" value="2"/>
</dbReference>
<evidence type="ECO:0000256" key="10">
    <source>
        <dbReference type="ARBA" id="ARBA00023152"/>
    </source>
</evidence>
<dbReference type="EC" id="2.7.1.40" evidence="3"/>
<keyword evidence="4 13" id="KW-0808">Transferase</keyword>
<evidence type="ECO:0000256" key="3">
    <source>
        <dbReference type="ARBA" id="ARBA00012142"/>
    </source>
</evidence>
<evidence type="ECO:0000256" key="1">
    <source>
        <dbReference type="ARBA" id="ARBA00004997"/>
    </source>
</evidence>
<dbReference type="KEGG" id="spon:HME9304_01014"/>
<feature type="domain" description="Pyruvate kinase barrel" evidence="12">
    <location>
        <begin position="129"/>
        <end position="217"/>
    </location>
</feature>
<proteinExistence type="inferred from homology"/>
<evidence type="ECO:0000256" key="2">
    <source>
        <dbReference type="ARBA" id="ARBA00008663"/>
    </source>
</evidence>
<feature type="domain" description="Pyruvate kinase barrel" evidence="12">
    <location>
        <begin position="360"/>
        <end position="568"/>
    </location>
</feature>
<dbReference type="Pfam" id="PF00224">
    <property type="entry name" value="PK"/>
    <property type="match status" value="2"/>
</dbReference>
<dbReference type="GO" id="GO:0005524">
    <property type="term" value="F:ATP binding"/>
    <property type="evidence" value="ECO:0007669"/>
    <property type="project" value="UniProtKB-KW"/>
</dbReference>
<comment type="similarity">
    <text evidence="2">Belongs to the pyruvate kinase family.</text>
</comment>
<evidence type="ECO:0000256" key="9">
    <source>
        <dbReference type="ARBA" id="ARBA00022842"/>
    </source>
</evidence>
<keyword evidence="14" id="KW-1185">Reference proteome</keyword>
<evidence type="ECO:0000256" key="4">
    <source>
        <dbReference type="ARBA" id="ARBA00022679"/>
    </source>
</evidence>
<evidence type="ECO:0000256" key="7">
    <source>
        <dbReference type="ARBA" id="ARBA00022777"/>
    </source>
</evidence>
<dbReference type="GO" id="GO:0004743">
    <property type="term" value="F:pyruvate kinase activity"/>
    <property type="evidence" value="ECO:0007669"/>
    <property type="project" value="UniProtKB-EC"/>
</dbReference>
<keyword evidence="11 13" id="KW-0670">Pyruvate</keyword>
<dbReference type="Proteomes" id="UP000248536">
    <property type="component" value="Chromosome"/>
</dbReference>
<dbReference type="SUPFAM" id="SSF50800">
    <property type="entry name" value="PK beta-barrel domain-like"/>
    <property type="match status" value="1"/>
</dbReference>
<evidence type="ECO:0000256" key="8">
    <source>
        <dbReference type="ARBA" id="ARBA00022840"/>
    </source>
</evidence>
<evidence type="ECO:0000313" key="14">
    <source>
        <dbReference type="Proteomes" id="UP000248536"/>
    </source>
</evidence>
<dbReference type="AlphaFoldDB" id="A0A2Z4LR34"/>
<dbReference type="InterPro" id="IPR015793">
    <property type="entry name" value="Pyrv_Knase_brl"/>
</dbReference>
<gene>
    <name evidence="13" type="ORF">HME9304_01014</name>
</gene>
<dbReference type="PANTHER" id="PTHR11817">
    <property type="entry name" value="PYRUVATE KINASE"/>
    <property type="match status" value="1"/>
</dbReference>
<name>A0A2Z4LR34_9FLAO</name>
<dbReference type="Gene3D" id="2.40.33.10">
    <property type="entry name" value="PK beta-barrel domain-like"/>
    <property type="match status" value="2"/>
</dbReference>
<dbReference type="InterPro" id="IPR015806">
    <property type="entry name" value="Pyrv_Knase_insert_dom_sf"/>
</dbReference>
<organism evidence="13 14">
    <name type="scientific">Flagellimonas maritima</name>
    <dbReference type="NCBI Taxonomy" id="1383885"/>
    <lineage>
        <taxon>Bacteria</taxon>
        <taxon>Pseudomonadati</taxon>
        <taxon>Bacteroidota</taxon>
        <taxon>Flavobacteriia</taxon>
        <taxon>Flavobacteriales</taxon>
        <taxon>Flavobacteriaceae</taxon>
        <taxon>Flagellimonas</taxon>
    </lineage>
</organism>
<dbReference type="GO" id="GO:0016301">
    <property type="term" value="F:kinase activity"/>
    <property type="evidence" value="ECO:0007669"/>
    <property type="project" value="UniProtKB-KW"/>
</dbReference>
<keyword evidence="9" id="KW-0460">Magnesium</keyword>
<dbReference type="NCBIfam" id="NF011314">
    <property type="entry name" value="PRK14725.1"/>
    <property type="match status" value="1"/>
</dbReference>
<dbReference type="GO" id="GO:0000287">
    <property type="term" value="F:magnesium ion binding"/>
    <property type="evidence" value="ECO:0007669"/>
    <property type="project" value="InterPro"/>
</dbReference>
<evidence type="ECO:0000313" key="13">
    <source>
        <dbReference type="EMBL" id="AWX44014.1"/>
    </source>
</evidence>
<dbReference type="InterPro" id="IPR015813">
    <property type="entry name" value="Pyrv/PenolPyrv_kinase-like_dom"/>
</dbReference>
<evidence type="ECO:0000256" key="11">
    <source>
        <dbReference type="ARBA" id="ARBA00023317"/>
    </source>
</evidence>
<dbReference type="InterPro" id="IPR040442">
    <property type="entry name" value="Pyrv_kinase-like_dom_sf"/>
</dbReference>
<sequence>MSSKALDGIVKQIDAIVHEIEIQEKANGEIIKDVCDVYRESARNLLHYTTFRNFDVREMQEKLKLLGLTRLANAEGNILGSLLNTRKVINYLNSNTEKAKNYNYLSIGEGNHLLKKNTDNLFGNSENGRRVKIMVTQPKDAAYNYSMVLKMVQNGMDCARINCAHDGPEVWSAIINNVKRAAKECNTPVKVAMDLAGPKIRTGKLVSGPRVKKFKPKRTVSGKLKSFAFIELVPNTFGPLAQNTIPVTEQWLKKLIIGDIIGITDLRGKFRKLEVMETRERSVMVRCKKTLYIGTGITLHPIRSGLGIGIIGELPAVAQSISLKKGDVLMVMGQDIEGMLPVFDSDGKLIAPGKISCIPSEVVSKVKEGEPILFDDGKIEGIIERKHASFFEVLITNAKENRSILKAEKGINFPTLDIGRSGLTEKDRLDLKFVAKHADIVNCSYINCEADVRELIEEMEKLKIKDKISVILKIETRFAFRNLIKILLAAMHSKYLGIMIARGDLALEVGWKNMAKVQEEILSFCGAAHLPVVWATQVLENLAKKGFPSRSEITDTTSSIRAECVMLNKGPYINEAISFLNEILQAMEHLHEKKEGMWPKMEWL</sequence>
<dbReference type="RefSeq" id="WP_112377530.1">
    <property type="nucleotide sequence ID" value="NZ_CP030104.1"/>
</dbReference>
<dbReference type="InterPro" id="IPR001697">
    <property type="entry name" value="Pyr_Knase"/>
</dbReference>
<evidence type="ECO:0000256" key="5">
    <source>
        <dbReference type="ARBA" id="ARBA00022723"/>
    </source>
</evidence>
<keyword evidence="6" id="KW-0547">Nucleotide-binding</keyword>
<dbReference type="EMBL" id="CP030104">
    <property type="protein sequence ID" value="AWX44014.1"/>
    <property type="molecule type" value="Genomic_DNA"/>
</dbReference>
<keyword evidence="8" id="KW-0067">ATP-binding</keyword>
<keyword evidence="10" id="KW-0324">Glycolysis</keyword>
<keyword evidence="5" id="KW-0479">Metal-binding</keyword>
<evidence type="ECO:0000256" key="6">
    <source>
        <dbReference type="ARBA" id="ARBA00022741"/>
    </source>
</evidence>
<keyword evidence="7 13" id="KW-0418">Kinase</keyword>
<dbReference type="InterPro" id="IPR011037">
    <property type="entry name" value="Pyrv_Knase-like_insert_dom_sf"/>
</dbReference>